<proteinExistence type="predicted"/>
<evidence type="ECO:0000256" key="2">
    <source>
        <dbReference type="SAM" id="SignalP"/>
    </source>
</evidence>
<accession>A0ABS8UA90</accession>
<sequence>MRIHPVHLLLPAALLLAACQPDIAPGSATAPASPAPDTTAPTAASDDDVVVSTNEPFWQATVEGDTVILRGVDAPERRLTGARASMTADGRRIDASDADGSVVLIVRRMRCEDDMSGARFPMTGLLTIDGRGPFRGCARPASMPVPTPPGELVDEDASTTLPDRFLGRWDADAEACKSGGSDMTLRVEPGALRFHESIATPTSVLALDDDAVRVAADYEGEGQTWTAERLLRLDGPDTLFVGDDAGEGVTRVRCED</sequence>
<feature type="signal peptide" evidence="2">
    <location>
        <begin position="1"/>
        <end position="24"/>
    </location>
</feature>
<keyword evidence="4" id="KW-1185">Reference proteome</keyword>
<name>A0ABS8UA90_9GAMM</name>
<keyword evidence="2" id="KW-0732">Signal</keyword>
<feature type="region of interest" description="Disordered" evidence="1">
    <location>
        <begin position="26"/>
        <end position="47"/>
    </location>
</feature>
<evidence type="ECO:0000313" key="3">
    <source>
        <dbReference type="EMBL" id="MCD9096396.1"/>
    </source>
</evidence>
<feature type="compositionally biased region" description="Low complexity" evidence="1">
    <location>
        <begin position="27"/>
        <end position="44"/>
    </location>
</feature>
<dbReference type="PROSITE" id="PS51257">
    <property type="entry name" value="PROKAR_LIPOPROTEIN"/>
    <property type="match status" value="1"/>
</dbReference>
<reference evidence="3" key="2">
    <citation type="journal article" date="2022" name="Syst. Appl. Microbiol.">
        <title>Physiological and genomic characterisation of Luteimonas fraxinea sp. nov., a bacterial species associated with trees tolerant to ash dieback.</title>
        <authorList>
            <person name="Ulrich K."/>
            <person name="Becker R."/>
            <person name="Behrendt U."/>
            <person name="Kube M."/>
            <person name="Schneck V."/>
            <person name="Ulrich A."/>
        </authorList>
    </citation>
    <scope>NUCLEOTIDE SEQUENCE</scope>
    <source>
        <strain evidence="3">A1P009</strain>
    </source>
</reference>
<dbReference type="RefSeq" id="WP_232134996.1">
    <property type="nucleotide sequence ID" value="NZ_CP089507.1"/>
</dbReference>
<comment type="caution">
    <text evidence="3">The sequence shown here is derived from an EMBL/GenBank/DDBJ whole genome shotgun (WGS) entry which is preliminary data.</text>
</comment>
<evidence type="ECO:0000313" key="4">
    <source>
        <dbReference type="Proteomes" id="UP001430360"/>
    </source>
</evidence>
<dbReference type="Proteomes" id="UP001430360">
    <property type="component" value="Unassembled WGS sequence"/>
</dbReference>
<reference evidence="3" key="1">
    <citation type="submission" date="2021-12" db="EMBL/GenBank/DDBJ databases">
        <authorList>
            <person name="Ulrich A."/>
        </authorList>
    </citation>
    <scope>NUCLEOTIDE SEQUENCE</scope>
    <source>
        <strain evidence="3">A1P009</strain>
    </source>
</reference>
<feature type="chain" id="PRO_5045955289" description="C-type lysozyme inhibitor domain-containing protein" evidence="2">
    <location>
        <begin position="25"/>
        <end position="256"/>
    </location>
</feature>
<evidence type="ECO:0000256" key="1">
    <source>
        <dbReference type="SAM" id="MobiDB-lite"/>
    </source>
</evidence>
<organism evidence="3 4">
    <name type="scientific">Luteimonas fraxinea</name>
    <dbReference type="NCBI Taxonomy" id="2901869"/>
    <lineage>
        <taxon>Bacteria</taxon>
        <taxon>Pseudomonadati</taxon>
        <taxon>Pseudomonadota</taxon>
        <taxon>Gammaproteobacteria</taxon>
        <taxon>Lysobacterales</taxon>
        <taxon>Lysobacteraceae</taxon>
        <taxon>Luteimonas</taxon>
    </lineage>
</organism>
<protein>
    <recommendedName>
        <fullName evidence="5">C-type lysozyme inhibitor domain-containing protein</fullName>
    </recommendedName>
</protein>
<evidence type="ECO:0008006" key="5">
    <source>
        <dbReference type="Google" id="ProtNLM"/>
    </source>
</evidence>
<gene>
    <name evidence="3" type="ORF">LTT95_05515</name>
</gene>
<dbReference type="EMBL" id="JAJQKU010000002">
    <property type="protein sequence ID" value="MCD9096396.1"/>
    <property type="molecule type" value="Genomic_DNA"/>
</dbReference>